<evidence type="ECO:0000259" key="4">
    <source>
        <dbReference type="Pfam" id="PF01872"/>
    </source>
</evidence>
<dbReference type="PANTHER" id="PTHR38011">
    <property type="entry name" value="DIHYDROFOLATE REDUCTASE FAMILY PROTEIN (AFU_ORTHOLOGUE AFUA_8G06820)"/>
    <property type="match status" value="1"/>
</dbReference>
<comment type="caution">
    <text evidence="5">The sequence shown here is derived from an EMBL/GenBank/DDBJ whole genome shotgun (WGS) entry which is preliminary data.</text>
</comment>
<feature type="domain" description="Bacterial bifunctional deaminase-reductase C-terminal" evidence="4">
    <location>
        <begin position="3"/>
        <end position="190"/>
    </location>
</feature>
<dbReference type="Proteomes" id="UP001500542">
    <property type="component" value="Unassembled WGS sequence"/>
</dbReference>
<protein>
    <submittedName>
        <fullName evidence="5">RibD family protein</fullName>
    </submittedName>
</protein>
<evidence type="ECO:0000256" key="3">
    <source>
        <dbReference type="ARBA" id="ARBA00023002"/>
    </source>
</evidence>
<dbReference type="Pfam" id="PF01872">
    <property type="entry name" value="RibD_C"/>
    <property type="match status" value="1"/>
</dbReference>
<accession>A0ABN1R8V2</accession>
<proteinExistence type="predicted"/>
<keyword evidence="2" id="KW-0521">NADP</keyword>
<evidence type="ECO:0000313" key="6">
    <source>
        <dbReference type="Proteomes" id="UP001500542"/>
    </source>
</evidence>
<sequence>MVAQLAVSLDGATTGFEADHARLYALATLWQEDVTLIGADTLLAQESSVRTALRPGPRDAGPLLAVVDSRHRVHNLEALRELGYWSDVLALYSELTPAHRADSLIRELVTGYDHVDLAECLDHLGRRGAKLVRVDSGGGLLGAMIDQRLVDELCLLVHPVLIGDAPRWHDSFTRHLDLSLANVETFLPGVTWLRYCVAESSVEVGETVGGDG</sequence>
<dbReference type="Gene3D" id="3.40.430.10">
    <property type="entry name" value="Dihydrofolate Reductase, subunit A"/>
    <property type="match status" value="1"/>
</dbReference>
<gene>
    <name evidence="5" type="ORF">GCM10009554_58110</name>
</gene>
<dbReference type="InterPro" id="IPR050765">
    <property type="entry name" value="Riboflavin_Biosynth_HTPR"/>
</dbReference>
<name>A0ABN1R8V2_9ACTN</name>
<dbReference type="EMBL" id="BAAAHK010000014">
    <property type="protein sequence ID" value="GAA0953572.1"/>
    <property type="molecule type" value="Genomic_DNA"/>
</dbReference>
<keyword evidence="6" id="KW-1185">Reference proteome</keyword>
<dbReference type="SUPFAM" id="SSF53597">
    <property type="entry name" value="Dihydrofolate reductase-like"/>
    <property type="match status" value="1"/>
</dbReference>
<dbReference type="PANTHER" id="PTHR38011:SF7">
    <property type="entry name" value="2,5-DIAMINO-6-RIBOSYLAMINO-4(3H)-PYRIMIDINONE 5'-PHOSPHATE REDUCTASE"/>
    <property type="match status" value="1"/>
</dbReference>
<dbReference type="InterPro" id="IPR002734">
    <property type="entry name" value="RibDG_C"/>
</dbReference>
<organism evidence="5 6">
    <name type="scientific">Kribbella koreensis</name>
    <dbReference type="NCBI Taxonomy" id="57909"/>
    <lineage>
        <taxon>Bacteria</taxon>
        <taxon>Bacillati</taxon>
        <taxon>Actinomycetota</taxon>
        <taxon>Actinomycetes</taxon>
        <taxon>Propionibacteriales</taxon>
        <taxon>Kribbellaceae</taxon>
        <taxon>Kribbella</taxon>
    </lineage>
</organism>
<keyword evidence="3" id="KW-0560">Oxidoreductase</keyword>
<evidence type="ECO:0000256" key="2">
    <source>
        <dbReference type="ARBA" id="ARBA00022857"/>
    </source>
</evidence>
<dbReference type="InterPro" id="IPR024072">
    <property type="entry name" value="DHFR-like_dom_sf"/>
</dbReference>
<reference evidence="5 6" key="1">
    <citation type="journal article" date="2019" name="Int. J. Syst. Evol. Microbiol.">
        <title>The Global Catalogue of Microorganisms (GCM) 10K type strain sequencing project: providing services to taxonomists for standard genome sequencing and annotation.</title>
        <authorList>
            <consortium name="The Broad Institute Genomics Platform"/>
            <consortium name="The Broad Institute Genome Sequencing Center for Infectious Disease"/>
            <person name="Wu L."/>
            <person name="Ma J."/>
        </authorList>
    </citation>
    <scope>NUCLEOTIDE SEQUENCE [LARGE SCALE GENOMIC DNA]</scope>
    <source>
        <strain evidence="5 6">JCM 10977</strain>
    </source>
</reference>
<evidence type="ECO:0000313" key="5">
    <source>
        <dbReference type="EMBL" id="GAA0953572.1"/>
    </source>
</evidence>
<evidence type="ECO:0000256" key="1">
    <source>
        <dbReference type="ARBA" id="ARBA00005104"/>
    </source>
</evidence>
<comment type="pathway">
    <text evidence="1">Cofactor biosynthesis; riboflavin biosynthesis.</text>
</comment>